<dbReference type="EMBL" id="CP059851">
    <property type="protein sequence ID" value="QMW23343.1"/>
    <property type="molecule type" value="Genomic_DNA"/>
</dbReference>
<feature type="signal peptide" evidence="6">
    <location>
        <begin position="1"/>
        <end position="26"/>
    </location>
</feature>
<proteinExistence type="predicted"/>
<evidence type="ECO:0000256" key="5">
    <source>
        <dbReference type="SAM" id="MobiDB-lite"/>
    </source>
</evidence>
<keyword evidence="9" id="KW-1185">Reference proteome</keyword>
<dbReference type="KEGG" id="sand:H3309_02230"/>
<protein>
    <submittedName>
        <fullName evidence="8">OmpA family protein</fullName>
    </submittedName>
</protein>
<keyword evidence="2 4" id="KW-0472">Membrane</keyword>
<dbReference type="InterPro" id="IPR006665">
    <property type="entry name" value="OmpA-like"/>
</dbReference>
<keyword evidence="6" id="KW-0732">Signal</keyword>
<dbReference type="Proteomes" id="UP000515292">
    <property type="component" value="Chromosome"/>
</dbReference>
<evidence type="ECO:0000256" key="3">
    <source>
        <dbReference type="ARBA" id="ARBA00023237"/>
    </source>
</evidence>
<feature type="region of interest" description="Disordered" evidence="5">
    <location>
        <begin position="38"/>
        <end position="58"/>
    </location>
</feature>
<dbReference type="GO" id="GO:0009279">
    <property type="term" value="C:cell outer membrane"/>
    <property type="evidence" value="ECO:0007669"/>
    <property type="project" value="UniProtKB-SubCell"/>
</dbReference>
<evidence type="ECO:0000313" key="9">
    <source>
        <dbReference type="Proteomes" id="UP000515292"/>
    </source>
</evidence>
<sequence>MTGQDIVRRVSMVALLGALLAGPVQAQSVEDLAGQLAAKPKPKPAETPGCEKKLPDGSCPDIVDTRQMRLGGGSAGATAAKSVRQDISMTFMAGSAQLTASAMATLDRFAKALSAVGNYRPFTVEGHTDRSGSREVNQALSKARAESVVNYLAAKGVDRSRMTPRGFGFDRTLPGRSATDPANRRVEVSAN</sequence>
<dbReference type="PRINTS" id="PR01021">
    <property type="entry name" value="OMPADOMAIN"/>
</dbReference>
<dbReference type="PANTHER" id="PTHR30329">
    <property type="entry name" value="STATOR ELEMENT OF FLAGELLAR MOTOR COMPLEX"/>
    <property type="match status" value="1"/>
</dbReference>
<dbReference type="RefSeq" id="WP_182297109.1">
    <property type="nucleotide sequence ID" value="NZ_CP059851.1"/>
</dbReference>
<reference evidence="8 9" key="1">
    <citation type="submission" date="2020-07" db="EMBL/GenBank/DDBJ databases">
        <title>Complete genome sequence for Sandaracinobacter sp. M6.</title>
        <authorList>
            <person name="Tang Y."/>
            <person name="Liu Q."/>
            <person name="Guo Z."/>
            <person name="Lei P."/>
            <person name="Huang B."/>
        </authorList>
    </citation>
    <scope>NUCLEOTIDE SEQUENCE [LARGE SCALE GENOMIC DNA]</scope>
    <source>
        <strain evidence="8 9">M6</strain>
    </source>
</reference>
<evidence type="ECO:0000256" key="2">
    <source>
        <dbReference type="ARBA" id="ARBA00023136"/>
    </source>
</evidence>
<dbReference type="InterPro" id="IPR036737">
    <property type="entry name" value="OmpA-like_sf"/>
</dbReference>
<dbReference type="Pfam" id="PF00691">
    <property type="entry name" value="OmpA"/>
    <property type="match status" value="1"/>
</dbReference>
<feature type="domain" description="OmpA-like" evidence="7">
    <location>
        <begin position="78"/>
        <end position="191"/>
    </location>
</feature>
<dbReference type="PROSITE" id="PS51123">
    <property type="entry name" value="OMPA_2"/>
    <property type="match status" value="1"/>
</dbReference>
<comment type="subcellular location">
    <subcellularLocation>
        <location evidence="1">Cell outer membrane</location>
    </subcellularLocation>
</comment>
<feature type="compositionally biased region" description="Basic and acidic residues" evidence="5">
    <location>
        <begin position="182"/>
        <end position="191"/>
    </location>
</feature>
<dbReference type="CDD" id="cd07185">
    <property type="entry name" value="OmpA_C-like"/>
    <property type="match status" value="1"/>
</dbReference>
<evidence type="ECO:0000256" key="4">
    <source>
        <dbReference type="PROSITE-ProRule" id="PRU00473"/>
    </source>
</evidence>
<organism evidence="8 9">
    <name type="scientific">Sandaracinobacteroides saxicola</name>
    <dbReference type="NCBI Taxonomy" id="2759707"/>
    <lineage>
        <taxon>Bacteria</taxon>
        <taxon>Pseudomonadati</taxon>
        <taxon>Pseudomonadota</taxon>
        <taxon>Alphaproteobacteria</taxon>
        <taxon>Sphingomonadales</taxon>
        <taxon>Sphingosinicellaceae</taxon>
        <taxon>Sandaracinobacteroides</taxon>
    </lineage>
</organism>
<dbReference type="PANTHER" id="PTHR30329:SF21">
    <property type="entry name" value="LIPOPROTEIN YIAD-RELATED"/>
    <property type="match status" value="1"/>
</dbReference>
<dbReference type="InterPro" id="IPR050330">
    <property type="entry name" value="Bact_OuterMem_StrucFunc"/>
</dbReference>
<dbReference type="InterPro" id="IPR006664">
    <property type="entry name" value="OMP_bac"/>
</dbReference>
<evidence type="ECO:0000256" key="1">
    <source>
        <dbReference type="ARBA" id="ARBA00004442"/>
    </source>
</evidence>
<name>A0A7G5IJ01_9SPHN</name>
<evidence type="ECO:0000256" key="6">
    <source>
        <dbReference type="SAM" id="SignalP"/>
    </source>
</evidence>
<evidence type="ECO:0000259" key="7">
    <source>
        <dbReference type="PROSITE" id="PS51123"/>
    </source>
</evidence>
<dbReference type="Gene3D" id="3.30.1330.60">
    <property type="entry name" value="OmpA-like domain"/>
    <property type="match status" value="1"/>
</dbReference>
<dbReference type="AlphaFoldDB" id="A0A7G5IJ01"/>
<evidence type="ECO:0000313" key="8">
    <source>
        <dbReference type="EMBL" id="QMW23343.1"/>
    </source>
</evidence>
<keyword evidence="3" id="KW-0998">Cell outer membrane</keyword>
<gene>
    <name evidence="8" type="ORF">H3309_02230</name>
</gene>
<accession>A0A7G5IJ01</accession>
<dbReference type="SUPFAM" id="SSF103088">
    <property type="entry name" value="OmpA-like"/>
    <property type="match status" value="1"/>
</dbReference>
<feature type="chain" id="PRO_5028967012" evidence="6">
    <location>
        <begin position="27"/>
        <end position="191"/>
    </location>
</feature>
<feature type="region of interest" description="Disordered" evidence="5">
    <location>
        <begin position="163"/>
        <end position="191"/>
    </location>
</feature>